<dbReference type="RefSeq" id="WP_008103801.1">
    <property type="nucleotide sequence ID" value="NZ_FOSD01000008.1"/>
</dbReference>
<comment type="caution">
    <text evidence="2">The sequence shown here is derived from an EMBL/GenBank/DDBJ whole genome shotgun (WGS) entry which is preliminary data.</text>
</comment>
<dbReference type="Proteomes" id="UP000198841">
    <property type="component" value="Unassembled WGS sequence"/>
</dbReference>
<evidence type="ECO:0000313" key="2">
    <source>
        <dbReference type="EMBL" id="SFK60619.1"/>
    </source>
</evidence>
<feature type="transmembrane region" description="Helical" evidence="1">
    <location>
        <begin position="176"/>
        <end position="195"/>
    </location>
</feature>
<evidence type="ECO:0000313" key="3">
    <source>
        <dbReference type="Proteomes" id="UP000198841"/>
    </source>
</evidence>
<proteinExistence type="predicted"/>
<protein>
    <submittedName>
        <fullName evidence="2">Uncharacterized protein</fullName>
    </submittedName>
</protein>
<name>A0A1I4AY51_9GAMM</name>
<sequence length="254" mass="29787">MEEINSTINFSTLISNESLKLSLGVLIPGLIKAAWPLIKRLAGIHYAEKATITEKRAKALSCISELYTKSINTATENAVKALYDVIGMQYSVKVNELLLTFLRERNISYEDRDFQGFIKTPCIKDIQNDSFNSYNKRYRKLRGLQLAFISIISLILLTALFIFAEIAKTSSGTEQVFFIVLAMSAYFLNVFWFLFMMSQFERFRRARIFYRTFSPWLQQKLREEADIQTKQQQKLNWQNKYLRTDTQMLHHFYD</sequence>
<organism evidence="2 3">
    <name type="scientific">Candidatus Pantoea symbiotica</name>
    <dbReference type="NCBI Taxonomy" id="1884370"/>
    <lineage>
        <taxon>Bacteria</taxon>
        <taxon>Pseudomonadati</taxon>
        <taxon>Pseudomonadota</taxon>
        <taxon>Gammaproteobacteria</taxon>
        <taxon>Enterobacterales</taxon>
        <taxon>Erwiniaceae</taxon>
        <taxon>Pantoea</taxon>
    </lineage>
</organism>
<dbReference type="EMBL" id="FOSD01000008">
    <property type="protein sequence ID" value="SFK60619.1"/>
    <property type="molecule type" value="Genomic_DNA"/>
</dbReference>
<keyword evidence="1" id="KW-0812">Transmembrane</keyword>
<accession>A0A1I4AY51</accession>
<keyword evidence="1" id="KW-0472">Membrane</keyword>
<keyword evidence="1" id="KW-1133">Transmembrane helix</keyword>
<reference evidence="2 3" key="1">
    <citation type="submission" date="2016-10" db="EMBL/GenBank/DDBJ databases">
        <authorList>
            <person name="Varghese N."/>
            <person name="Submissions S."/>
        </authorList>
    </citation>
    <scope>NUCLEOTIDE SEQUENCE [LARGE SCALE GENOMIC DNA]</scope>
    <source>
        <strain evidence="2 3">YR512</strain>
    </source>
</reference>
<keyword evidence="3" id="KW-1185">Reference proteome</keyword>
<feature type="transmembrane region" description="Helical" evidence="1">
    <location>
        <begin position="146"/>
        <end position="164"/>
    </location>
</feature>
<gene>
    <name evidence="2" type="ORF">SAMN05518863_108175</name>
</gene>
<evidence type="ECO:0000256" key="1">
    <source>
        <dbReference type="SAM" id="Phobius"/>
    </source>
</evidence>